<feature type="transmembrane region" description="Helical" evidence="8">
    <location>
        <begin position="353"/>
        <end position="374"/>
    </location>
</feature>
<feature type="transmembrane region" description="Helical" evidence="8">
    <location>
        <begin position="417"/>
        <end position="438"/>
    </location>
</feature>
<gene>
    <name evidence="10" type="primary">glpT</name>
    <name evidence="10" type="ORF">Lupro_12075</name>
</gene>
<reference evidence="10 11" key="2">
    <citation type="journal article" date="2016" name="Int. J. Syst. Evol. Microbiol.">
        <title>Lutibacter profundi sp. nov., isolated from a deep-sea hydrothermal system on the Arctic Mid-Ocean Ridge and emended description of the genus Lutibacter.</title>
        <authorList>
            <person name="Le Moine Bauer S."/>
            <person name="Roalkvam I."/>
            <person name="Steen I.H."/>
            <person name="Dahle H."/>
        </authorList>
    </citation>
    <scope>NUCLEOTIDE SEQUENCE [LARGE SCALE GENOMIC DNA]</scope>
    <source>
        <strain evidence="10 11">LP1</strain>
    </source>
</reference>
<dbReference type="Gene3D" id="1.20.1250.20">
    <property type="entry name" value="MFS general substrate transporter like domains"/>
    <property type="match status" value="2"/>
</dbReference>
<keyword evidence="4 8" id="KW-0812">Transmembrane</keyword>
<feature type="transmembrane region" description="Helical" evidence="8">
    <location>
        <begin position="122"/>
        <end position="139"/>
    </location>
</feature>
<dbReference type="Pfam" id="PF07690">
    <property type="entry name" value="MFS_1"/>
    <property type="match status" value="1"/>
</dbReference>
<dbReference type="InterPro" id="IPR000849">
    <property type="entry name" value="Sugar_P_transporter"/>
</dbReference>
<feature type="transmembrane region" description="Helical" evidence="8">
    <location>
        <begin position="255"/>
        <end position="273"/>
    </location>
</feature>
<dbReference type="GO" id="GO:0005886">
    <property type="term" value="C:plasma membrane"/>
    <property type="evidence" value="ECO:0007669"/>
    <property type="project" value="UniProtKB-SubCell"/>
</dbReference>
<dbReference type="CDD" id="cd17345">
    <property type="entry name" value="MFS_GlpT"/>
    <property type="match status" value="1"/>
</dbReference>
<dbReference type="EMBL" id="CP013355">
    <property type="protein sequence ID" value="AMC11959.1"/>
    <property type="molecule type" value="Genomic_DNA"/>
</dbReference>
<accession>A0A0X8G8E4</accession>
<evidence type="ECO:0000256" key="6">
    <source>
        <dbReference type="ARBA" id="ARBA00023136"/>
    </source>
</evidence>
<feature type="transmembrane region" description="Helical" evidence="8">
    <location>
        <begin position="190"/>
        <end position="208"/>
    </location>
</feature>
<protein>
    <recommendedName>
        <fullName evidence="7">Glycerol-3-phosphate transporter</fullName>
    </recommendedName>
</protein>
<feature type="transmembrane region" description="Helical" evidence="8">
    <location>
        <begin position="386"/>
        <end position="405"/>
    </location>
</feature>
<name>A0A0X8G8E4_9FLAO</name>
<dbReference type="PROSITE" id="PS50850">
    <property type="entry name" value="MFS"/>
    <property type="match status" value="1"/>
</dbReference>
<keyword evidence="5 8" id="KW-1133">Transmembrane helix</keyword>
<dbReference type="PANTHER" id="PTHR43826">
    <property type="entry name" value="GLUCOSE-6-PHOSPHATE EXCHANGER SLC37A4"/>
    <property type="match status" value="1"/>
</dbReference>
<dbReference type="InterPro" id="IPR021159">
    <property type="entry name" value="Sugar-P_transporter_CS"/>
</dbReference>
<dbReference type="PANTHER" id="PTHR43826:SF6">
    <property type="entry name" value="GLYCEROL-3-PHOSPHATE TRANSPORTER"/>
    <property type="match status" value="1"/>
</dbReference>
<evidence type="ECO:0000256" key="5">
    <source>
        <dbReference type="ARBA" id="ARBA00022989"/>
    </source>
</evidence>
<dbReference type="PATRIC" id="fig|1622118.3.peg.2484"/>
<evidence type="ECO:0000256" key="1">
    <source>
        <dbReference type="ARBA" id="ARBA00004651"/>
    </source>
</evidence>
<evidence type="ECO:0000256" key="7">
    <source>
        <dbReference type="NCBIfam" id="TIGR00712"/>
    </source>
</evidence>
<evidence type="ECO:0000256" key="8">
    <source>
        <dbReference type="SAM" id="Phobius"/>
    </source>
</evidence>
<dbReference type="InterPro" id="IPR020846">
    <property type="entry name" value="MFS_dom"/>
</dbReference>
<dbReference type="PROSITE" id="PS00942">
    <property type="entry name" value="GLPT"/>
    <property type="match status" value="1"/>
</dbReference>
<comment type="subcellular location">
    <subcellularLocation>
        <location evidence="1">Cell membrane</location>
        <topology evidence="1">Multi-pass membrane protein</topology>
    </subcellularLocation>
</comment>
<organism evidence="10 11">
    <name type="scientific">Lutibacter profundi</name>
    <dbReference type="NCBI Taxonomy" id="1622118"/>
    <lineage>
        <taxon>Bacteria</taxon>
        <taxon>Pseudomonadati</taxon>
        <taxon>Bacteroidota</taxon>
        <taxon>Flavobacteriia</taxon>
        <taxon>Flavobacteriales</taxon>
        <taxon>Flavobacteriaceae</taxon>
        <taxon>Lutibacter</taxon>
    </lineage>
</organism>
<keyword evidence="6 8" id="KW-0472">Membrane</keyword>
<dbReference type="AlphaFoldDB" id="A0A0X8G8E4"/>
<feature type="transmembrane region" description="Helical" evidence="8">
    <location>
        <begin position="160"/>
        <end position="184"/>
    </location>
</feature>
<keyword evidence="3" id="KW-1003">Cell membrane</keyword>
<dbReference type="NCBIfam" id="TIGR00881">
    <property type="entry name" value="2A0104"/>
    <property type="match status" value="1"/>
</dbReference>
<feature type="transmembrane region" description="Helical" evidence="8">
    <location>
        <begin position="64"/>
        <end position="83"/>
    </location>
</feature>
<reference evidence="11" key="1">
    <citation type="submission" date="2015-12" db="EMBL/GenBank/DDBJ databases">
        <title>Complete genome sequence of Lutibacter profundus strain LP1.</title>
        <authorList>
            <person name="Wissuwa J."/>
            <person name="Le Moine Bauer S."/>
            <person name="Stokke R."/>
            <person name="Dahle H."/>
            <person name="Steen I.H."/>
        </authorList>
    </citation>
    <scope>NUCLEOTIDE SEQUENCE [LARGE SCALE GENOMIC DNA]</scope>
    <source>
        <strain evidence="11">LP1</strain>
    </source>
</reference>
<feature type="transmembrane region" description="Helical" evidence="8">
    <location>
        <begin position="293"/>
        <end position="313"/>
    </location>
</feature>
<comment type="similarity">
    <text evidence="2">Belongs to the major facilitator superfamily. Organophosphate:Pi antiporter (OPA) (TC 2.A.1.4) family.</text>
</comment>
<evidence type="ECO:0000259" key="9">
    <source>
        <dbReference type="PROSITE" id="PS50850"/>
    </source>
</evidence>
<dbReference type="GO" id="GO:0015169">
    <property type="term" value="F:glycerol-3-phosphate transmembrane transporter activity"/>
    <property type="evidence" value="ECO:0007669"/>
    <property type="project" value="UniProtKB-UniRule"/>
</dbReference>
<dbReference type="RefSeq" id="WP_068210749.1">
    <property type="nucleotide sequence ID" value="NZ_CP013355.1"/>
</dbReference>
<proteinExistence type="inferred from homology"/>
<dbReference type="GO" id="GO:0061513">
    <property type="term" value="F:glucose 6-phosphate:phosphate antiporter activity"/>
    <property type="evidence" value="ECO:0007669"/>
    <property type="project" value="TreeGrafter"/>
</dbReference>
<evidence type="ECO:0000313" key="10">
    <source>
        <dbReference type="EMBL" id="AMC11959.1"/>
    </source>
</evidence>
<dbReference type="OrthoDB" id="9781156at2"/>
<dbReference type="SUPFAM" id="SSF103473">
    <property type="entry name" value="MFS general substrate transporter"/>
    <property type="match status" value="1"/>
</dbReference>
<dbReference type="InterPro" id="IPR051337">
    <property type="entry name" value="OPA_Antiporter"/>
</dbReference>
<dbReference type="STRING" id="1622118.Lupro_12075"/>
<dbReference type="FunFam" id="1.20.1250.20:FF:000007">
    <property type="entry name" value="Glycerol-3-phosphate transporter"/>
    <property type="match status" value="1"/>
</dbReference>
<sequence>MIKLLRQSPDKKIIPKEKIDEKYKKMRLRVFFGIFVGYAGYYLVRKNFALAMPDLVEQGFSKLELGFALSGVAIAYGLSKFLMGNVSDRSDARKFMPIGLLMSGFIMITMGVFPFATSSVTIMFILLLFNGWFQGMGWPPSGRIMVQWFSIRERGTKMSFWNTAHNIGGGLIGPLAILGVALFNDWHAKFYLPGIIAVFIAGIIYVTLRDRPGVVGLPSIEEHKNDYPEVIEGVNQNISISAKEIFAKYIFKNRLLWFIAIANVFVYLVRYGVLDWAPTYLKEVKSFSLEESGWAYFLYEWAGIPGTIIAGIVSDKWFKGKRAPVSIIYMVLVLISVVIYWKNPPENPLIDNIALVAIGFLIYGPVMLIGVQALDLVPKNAAGTAAGFTGLFGYLGGALTANIAMGYLIDNYGWGSSFWLLIAACILSIIFIGFTWTIENKNHNLKKMKNENM</sequence>
<feature type="domain" description="Major facilitator superfamily (MFS) profile" evidence="9">
    <location>
        <begin position="26"/>
        <end position="440"/>
    </location>
</feature>
<evidence type="ECO:0000313" key="11">
    <source>
        <dbReference type="Proteomes" id="UP000059672"/>
    </source>
</evidence>
<dbReference type="InterPro" id="IPR005267">
    <property type="entry name" value="G3P_transporter"/>
</dbReference>
<keyword evidence="11" id="KW-1185">Reference proteome</keyword>
<dbReference type="PIRSF" id="PIRSF002808">
    <property type="entry name" value="Hexose_phosphate_transp"/>
    <property type="match status" value="1"/>
</dbReference>
<feature type="transmembrane region" description="Helical" evidence="8">
    <location>
        <begin position="26"/>
        <end position="44"/>
    </location>
</feature>
<evidence type="ECO:0000256" key="4">
    <source>
        <dbReference type="ARBA" id="ARBA00022692"/>
    </source>
</evidence>
<evidence type="ECO:0000256" key="2">
    <source>
        <dbReference type="ARBA" id="ARBA00009598"/>
    </source>
</evidence>
<dbReference type="NCBIfam" id="TIGR00712">
    <property type="entry name" value="glpT"/>
    <property type="match status" value="1"/>
</dbReference>
<feature type="transmembrane region" description="Helical" evidence="8">
    <location>
        <begin position="325"/>
        <end position="341"/>
    </location>
</feature>
<dbReference type="InterPro" id="IPR036259">
    <property type="entry name" value="MFS_trans_sf"/>
</dbReference>
<dbReference type="Proteomes" id="UP000059672">
    <property type="component" value="Chromosome"/>
</dbReference>
<feature type="transmembrane region" description="Helical" evidence="8">
    <location>
        <begin position="95"/>
        <end position="116"/>
    </location>
</feature>
<evidence type="ECO:0000256" key="3">
    <source>
        <dbReference type="ARBA" id="ARBA00022475"/>
    </source>
</evidence>
<dbReference type="GO" id="GO:0035435">
    <property type="term" value="P:phosphate ion transmembrane transport"/>
    <property type="evidence" value="ECO:0007669"/>
    <property type="project" value="TreeGrafter"/>
</dbReference>
<dbReference type="InterPro" id="IPR011701">
    <property type="entry name" value="MFS"/>
</dbReference>
<dbReference type="KEGG" id="lut:Lupro_12075"/>